<dbReference type="VEuPathDB" id="FungiDB:CTRG_00922"/>
<evidence type="ECO:0000313" key="3">
    <source>
        <dbReference type="Proteomes" id="UP000002037"/>
    </source>
</evidence>
<dbReference type="EMBL" id="GG692395">
    <property type="protein sequence ID" value="EER36182.1"/>
    <property type="molecule type" value="Genomic_DNA"/>
</dbReference>
<dbReference type="Proteomes" id="UP000002037">
    <property type="component" value="Unassembled WGS sequence"/>
</dbReference>
<protein>
    <submittedName>
        <fullName evidence="2">Uncharacterized protein</fullName>
    </submittedName>
</protein>
<keyword evidence="1" id="KW-1133">Transmembrane helix</keyword>
<feature type="transmembrane region" description="Helical" evidence="1">
    <location>
        <begin position="79"/>
        <end position="97"/>
    </location>
</feature>
<feature type="transmembrane region" description="Helical" evidence="1">
    <location>
        <begin position="39"/>
        <end position="59"/>
    </location>
</feature>
<dbReference type="AlphaFoldDB" id="C5M4D2"/>
<evidence type="ECO:0000256" key="1">
    <source>
        <dbReference type="SAM" id="Phobius"/>
    </source>
</evidence>
<gene>
    <name evidence="2" type="ORF">CTRG_00922</name>
</gene>
<dbReference type="GeneID" id="8299946"/>
<keyword evidence="1" id="KW-0472">Membrane</keyword>
<dbReference type="KEGG" id="ctp:CTRG_00922"/>
<evidence type="ECO:0000313" key="2">
    <source>
        <dbReference type="EMBL" id="EER36182.1"/>
    </source>
</evidence>
<feature type="transmembrane region" description="Helical" evidence="1">
    <location>
        <begin position="109"/>
        <end position="129"/>
    </location>
</feature>
<dbReference type="HOGENOM" id="CLU_1885494_0_0_1"/>
<accession>C5M4D2</accession>
<keyword evidence="3" id="KW-1185">Reference proteome</keyword>
<proteinExistence type="predicted"/>
<sequence length="135" mass="15766">MALEFNKTPCSSLSNTLFEIISSCSVVSFSMLSQLMNHHLCHISISTAYIVTTVHIQSFSLPTCFDRVHPLSHQINVSAAYINFSYLVHFFLFNIFPRRAEQRRERKKFSFLFWSFLFFVCALHLKTVVKKKLHI</sequence>
<reference evidence="2 3" key="1">
    <citation type="journal article" date="2009" name="Nature">
        <title>Evolution of pathogenicity and sexual reproduction in eight Candida genomes.</title>
        <authorList>
            <person name="Butler G."/>
            <person name="Rasmussen M.D."/>
            <person name="Lin M.F."/>
            <person name="Santos M.A."/>
            <person name="Sakthikumar S."/>
            <person name="Munro C.A."/>
            <person name="Rheinbay E."/>
            <person name="Grabherr M."/>
            <person name="Forche A."/>
            <person name="Reedy J.L."/>
            <person name="Agrafioti I."/>
            <person name="Arnaud M.B."/>
            <person name="Bates S."/>
            <person name="Brown A.J."/>
            <person name="Brunke S."/>
            <person name="Costanzo M.C."/>
            <person name="Fitzpatrick D.A."/>
            <person name="de Groot P.W."/>
            <person name="Harris D."/>
            <person name="Hoyer L.L."/>
            <person name="Hube B."/>
            <person name="Klis F.M."/>
            <person name="Kodira C."/>
            <person name="Lennard N."/>
            <person name="Logue M.E."/>
            <person name="Martin R."/>
            <person name="Neiman A.M."/>
            <person name="Nikolaou E."/>
            <person name="Quail M.A."/>
            <person name="Quinn J."/>
            <person name="Santos M.C."/>
            <person name="Schmitzberger F.F."/>
            <person name="Sherlock G."/>
            <person name="Shah P."/>
            <person name="Silverstein K.A."/>
            <person name="Skrzypek M.S."/>
            <person name="Soll D."/>
            <person name="Staggs R."/>
            <person name="Stansfield I."/>
            <person name="Stumpf M.P."/>
            <person name="Sudbery P.E."/>
            <person name="Srikantha T."/>
            <person name="Zeng Q."/>
            <person name="Berman J."/>
            <person name="Berriman M."/>
            <person name="Heitman J."/>
            <person name="Gow N.A."/>
            <person name="Lorenz M.C."/>
            <person name="Birren B.W."/>
            <person name="Kellis M."/>
            <person name="Cuomo C.A."/>
        </authorList>
    </citation>
    <scope>NUCLEOTIDE SEQUENCE [LARGE SCALE GENOMIC DNA]</scope>
    <source>
        <strain evidence="3">ATCC MYA-3404 / T1</strain>
    </source>
</reference>
<keyword evidence="1" id="KW-0812">Transmembrane</keyword>
<dbReference type="RefSeq" id="XP_002546140.1">
    <property type="nucleotide sequence ID" value="XM_002546094.1"/>
</dbReference>
<name>C5M4D2_CANTT</name>
<organism evidence="2 3">
    <name type="scientific">Candida tropicalis (strain ATCC MYA-3404 / T1)</name>
    <name type="common">Yeast</name>
    <dbReference type="NCBI Taxonomy" id="294747"/>
    <lineage>
        <taxon>Eukaryota</taxon>
        <taxon>Fungi</taxon>
        <taxon>Dikarya</taxon>
        <taxon>Ascomycota</taxon>
        <taxon>Saccharomycotina</taxon>
        <taxon>Pichiomycetes</taxon>
        <taxon>Debaryomycetaceae</taxon>
        <taxon>Candida/Lodderomyces clade</taxon>
        <taxon>Candida</taxon>
    </lineage>
</organism>